<dbReference type="HOGENOM" id="CLU_3201554_0_0_0"/>
<proteinExistence type="predicted"/>
<dbReference type="AlphaFoldDB" id="I0IM54"/>
<dbReference type="KEGG" id="lfc:LFE_0637"/>
<name>I0IM54_LEPFC</name>
<evidence type="ECO:0000313" key="2">
    <source>
        <dbReference type="Proteomes" id="UP000007382"/>
    </source>
</evidence>
<keyword evidence="2" id="KW-1185">Reference proteome</keyword>
<organism evidence="1 2">
    <name type="scientific">Leptospirillum ferrooxidans (strain C2-3)</name>
    <dbReference type="NCBI Taxonomy" id="1162668"/>
    <lineage>
        <taxon>Bacteria</taxon>
        <taxon>Pseudomonadati</taxon>
        <taxon>Nitrospirota</taxon>
        <taxon>Nitrospiria</taxon>
        <taxon>Nitrospirales</taxon>
        <taxon>Nitrospiraceae</taxon>
        <taxon>Leptospirillum</taxon>
    </lineage>
</organism>
<protein>
    <submittedName>
        <fullName evidence="1">Uncharacterized protein</fullName>
    </submittedName>
</protein>
<dbReference type="EMBL" id="AP012342">
    <property type="protein sequence ID" value="BAM06353.1"/>
    <property type="molecule type" value="Genomic_DNA"/>
</dbReference>
<sequence length="45" mass="5251">MKKYKQLTNEITISDLWAERSRLNHTALDEKMGVTRDEFSGVPLK</sequence>
<accession>I0IM54</accession>
<gene>
    <name evidence="1" type="ordered locus">LFE_0637</name>
</gene>
<dbReference type="Proteomes" id="UP000007382">
    <property type="component" value="Chromosome"/>
</dbReference>
<reference evidence="1 2" key="1">
    <citation type="journal article" date="2012" name="J. Bacteriol.">
        <title>Complete Genome Sequence of Leptospirillum ferrooxidans Strain C2-3, Isolated from a Fresh Volcanic Ash Deposit on the Island of Miyake, Japan.</title>
        <authorList>
            <person name="Fujimura R."/>
            <person name="Sato Y."/>
            <person name="Nishizawa T."/>
            <person name="Oshima K."/>
            <person name="Kim S.-W."/>
            <person name="Hattori M."/>
            <person name="Kamijo T."/>
            <person name="Ohta H."/>
        </authorList>
    </citation>
    <scope>NUCLEOTIDE SEQUENCE [LARGE SCALE GENOMIC DNA]</scope>
    <source>
        <strain evidence="1 2">C2-3</strain>
    </source>
</reference>
<reference evidence="2" key="2">
    <citation type="submission" date="2012-03" db="EMBL/GenBank/DDBJ databases">
        <title>The complete genome sequence of the pioneer microbe on fresh volcanic deposit, Leptospirillum ferrooxidans strain C2-3.</title>
        <authorList>
            <person name="Fujimura R."/>
            <person name="Sato Y."/>
            <person name="Nishizawa T."/>
            <person name="Nanba K."/>
            <person name="Oshima K."/>
            <person name="Hattori M."/>
            <person name="Kamijo T."/>
            <person name="Ohta H."/>
        </authorList>
    </citation>
    <scope>NUCLEOTIDE SEQUENCE [LARGE SCALE GENOMIC DNA]</scope>
    <source>
        <strain evidence="2">C2-3</strain>
    </source>
</reference>
<evidence type="ECO:0000313" key="1">
    <source>
        <dbReference type="EMBL" id="BAM06353.1"/>
    </source>
</evidence>